<comment type="caution">
    <text evidence="3">The sequence shown here is derived from an EMBL/GenBank/DDBJ whole genome shotgun (WGS) entry which is preliminary data.</text>
</comment>
<dbReference type="Pfam" id="PF05769">
    <property type="entry name" value="SIKE"/>
    <property type="match status" value="1"/>
</dbReference>
<keyword evidence="4" id="KW-1185">Reference proteome</keyword>
<evidence type="ECO:0000256" key="2">
    <source>
        <dbReference type="ARBA" id="ARBA00023054"/>
    </source>
</evidence>
<evidence type="ECO:0000313" key="4">
    <source>
        <dbReference type="Proteomes" id="UP001295794"/>
    </source>
</evidence>
<gene>
    <name evidence="3" type="ORF">MYCIT1_LOCUS31272</name>
</gene>
<keyword evidence="2" id="KW-0175">Coiled coil</keyword>
<reference evidence="3" key="1">
    <citation type="submission" date="2023-11" db="EMBL/GenBank/DDBJ databases">
        <authorList>
            <person name="De Vega J J."/>
            <person name="De Vega J J."/>
        </authorList>
    </citation>
    <scope>NUCLEOTIDE SEQUENCE</scope>
</reference>
<name>A0AAD2HR84_9AGAR</name>
<dbReference type="PANTHER" id="PTHR39472">
    <property type="entry name" value="EXPRESSED PROTEIN"/>
    <property type="match status" value="1"/>
</dbReference>
<accession>A0AAD2HR84</accession>
<proteinExistence type="inferred from homology"/>
<sequence>MDAELFRIWQLVNDLSEQIAQNQRTTAALQAQSASLKVLLCRFRRARRSVLTPDLSSAEPGVYFRPSFSLRRFNIDISQETFESELERSNAQIVIENHSLLHENKQLSSLLKEYEGTLETVMNKFRNHSAASQQHEHNLIRHYETLLTARESPILSADLVSGPDVSRAVARATHLLQAMLHTMLGEEIPPDADPLLLEYYPRDDEELDPASQAAQLESLLPLIEAAFPSNEDAPDWAQERETEIARLEAENAAMRRSLGIDPETLAECGVAAELEADLIRERQRGIYATLTRRRNESQGGGSAMNGNNAGYQYWDGNNNNAQPQQMAPPTQGQPFTPMSGAPLQRVGDMQAQPGMRASAGPGTRRPGMFGAGRGVVPPVASQAGGGGNGLWGSQPPLWQAAGSITGIDFSGR</sequence>
<dbReference type="EMBL" id="CAVNYO010000440">
    <property type="protein sequence ID" value="CAK5280686.1"/>
    <property type="molecule type" value="Genomic_DNA"/>
</dbReference>
<dbReference type="AlphaFoldDB" id="A0AAD2HR84"/>
<comment type="similarity">
    <text evidence="1">Belongs to the SIKE family.</text>
</comment>
<dbReference type="PANTHER" id="PTHR39472:SF1">
    <property type="entry name" value="EXPRESSED PROTEIN"/>
    <property type="match status" value="1"/>
</dbReference>
<protein>
    <submittedName>
        <fullName evidence="3">Uncharacterized protein</fullName>
    </submittedName>
</protein>
<dbReference type="InterPro" id="IPR008555">
    <property type="entry name" value="SIKE"/>
</dbReference>
<organism evidence="3 4">
    <name type="scientific">Mycena citricolor</name>
    <dbReference type="NCBI Taxonomy" id="2018698"/>
    <lineage>
        <taxon>Eukaryota</taxon>
        <taxon>Fungi</taxon>
        <taxon>Dikarya</taxon>
        <taxon>Basidiomycota</taxon>
        <taxon>Agaricomycotina</taxon>
        <taxon>Agaricomycetes</taxon>
        <taxon>Agaricomycetidae</taxon>
        <taxon>Agaricales</taxon>
        <taxon>Marasmiineae</taxon>
        <taxon>Mycenaceae</taxon>
        <taxon>Mycena</taxon>
    </lineage>
</organism>
<dbReference type="Proteomes" id="UP001295794">
    <property type="component" value="Unassembled WGS sequence"/>
</dbReference>
<evidence type="ECO:0000256" key="1">
    <source>
        <dbReference type="ARBA" id="ARBA00005537"/>
    </source>
</evidence>
<evidence type="ECO:0000313" key="3">
    <source>
        <dbReference type="EMBL" id="CAK5280686.1"/>
    </source>
</evidence>